<evidence type="ECO:0000313" key="1">
    <source>
        <dbReference type="EMBL" id="KAK3400668.1"/>
    </source>
</evidence>
<dbReference type="AlphaFoldDB" id="A0AAE0PIR6"/>
<proteinExistence type="predicted"/>
<organism evidence="1 2">
    <name type="scientific">Sordaria brevicollis</name>
    <dbReference type="NCBI Taxonomy" id="83679"/>
    <lineage>
        <taxon>Eukaryota</taxon>
        <taxon>Fungi</taxon>
        <taxon>Dikarya</taxon>
        <taxon>Ascomycota</taxon>
        <taxon>Pezizomycotina</taxon>
        <taxon>Sordariomycetes</taxon>
        <taxon>Sordariomycetidae</taxon>
        <taxon>Sordariales</taxon>
        <taxon>Sordariaceae</taxon>
        <taxon>Sordaria</taxon>
    </lineage>
</organism>
<accession>A0AAE0PIR6</accession>
<evidence type="ECO:0000313" key="2">
    <source>
        <dbReference type="Proteomes" id="UP001281003"/>
    </source>
</evidence>
<reference evidence="1" key="2">
    <citation type="submission" date="2023-07" db="EMBL/GenBank/DDBJ databases">
        <authorList>
            <consortium name="Lawrence Berkeley National Laboratory"/>
            <person name="Haridas S."/>
            <person name="Hensen N."/>
            <person name="Bonometti L."/>
            <person name="Westerberg I."/>
            <person name="Brannstrom I.O."/>
            <person name="Guillou S."/>
            <person name="Cros-Aarteil S."/>
            <person name="Calhoun S."/>
            <person name="Kuo A."/>
            <person name="Mondo S."/>
            <person name="Pangilinan J."/>
            <person name="Riley R."/>
            <person name="LaButti K."/>
            <person name="Andreopoulos B."/>
            <person name="Lipzen A."/>
            <person name="Chen C."/>
            <person name="Yanf M."/>
            <person name="Daum C."/>
            <person name="Ng V."/>
            <person name="Clum A."/>
            <person name="Steindorff A."/>
            <person name="Ohm R."/>
            <person name="Martin F."/>
            <person name="Silar P."/>
            <person name="Natvig D."/>
            <person name="Lalanne C."/>
            <person name="Gautier V."/>
            <person name="Ament-velasquez S.L."/>
            <person name="Kruys A."/>
            <person name="Hutchinson M.I."/>
            <person name="Powell A.J."/>
            <person name="Barry K."/>
            <person name="Miller A.N."/>
            <person name="Grigoriev I.V."/>
            <person name="Debuchy R."/>
            <person name="Gladieux P."/>
            <person name="Thoren M.H."/>
            <person name="Johannesson H."/>
        </authorList>
    </citation>
    <scope>NUCLEOTIDE SEQUENCE</scope>
    <source>
        <strain evidence="1">FGSC 1904</strain>
    </source>
</reference>
<reference evidence="1" key="1">
    <citation type="journal article" date="2023" name="Mol. Phylogenet. Evol.">
        <title>Genome-scale phylogeny and comparative genomics of the fungal order Sordariales.</title>
        <authorList>
            <person name="Hensen N."/>
            <person name="Bonometti L."/>
            <person name="Westerberg I."/>
            <person name="Brannstrom I.O."/>
            <person name="Guillou S."/>
            <person name="Cros-Aarteil S."/>
            <person name="Calhoun S."/>
            <person name="Haridas S."/>
            <person name="Kuo A."/>
            <person name="Mondo S."/>
            <person name="Pangilinan J."/>
            <person name="Riley R."/>
            <person name="LaButti K."/>
            <person name="Andreopoulos B."/>
            <person name="Lipzen A."/>
            <person name="Chen C."/>
            <person name="Yan M."/>
            <person name="Daum C."/>
            <person name="Ng V."/>
            <person name="Clum A."/>
            <person name="Steindorff A."/>
            <person name="Ohm R.A."/>
            <person name="Martin F."/>
            <person name="Silar P."/>
            <person name="Natvig D.O."/>
            <person name="Lalanne C."/>
            <person name="Gautier V."/>
            <person name="Ament-Velasquez S.L."/>
            <person name="Kruys A."/>
            <person name="Hutchinson M.I."/>
            <person name="Powell A.J."/>
            <person name="Barry K."/>
            <person name="Miller A.N."/>
            <person name="Grigoriev I.V."/>
            <person name="Debuchy R."/>
            <person name="Gladieux P."/>
            <person name="Hiltunen Thoren M."/>
            <person name="Johannesson H."/>
        </authorList>
    </citation>
    <scope>NUCLEOTIDE SEQUENCE</scope>
    <source>
        <strain evidence="1">FGSC 1904</strain>
    </source>
</reference>
<protein>
    <submittedName>
        <fullName evidence="1">Uncharacterized protein</fullName>
    </submittedName>
</protein>
<gene>
    <name evidence="1" type="ORF">B0T20DRAFT_151049</name>
</gene>
<comment type="caution">
    <text evidence="1">The sequence shown here is derived from an EMBL/GenBank/DDBJ whole genome shotgun (WGS) entry which is preliminary data.</text>
</comment>
<dbReference type="PROSITE" id="PS51257">
    <property type="entry name" value="PROKAR_LIPOPROTEIN"/>
    <property type="match status" value="1"/>
</dbReference>
<name>A0AAE0PIR6_SORBR</name>
<keyword evidence="2" id="KW-1185">Reference proteome</keyword>
<sequence>MRGQGRCRRNPSCLVPAGEDSQLGTVPVAVGSGSCRLGAGPDVQRRGEGSWTTTSVFQWESFRRNVGEQQLNSQSFQPEMMYSRQDHQHHFILTLTGHRSHSHVSMFRSIDVESGRVGPNWLDWGIQVVRDLRQPATIPSRTTTPAAGPGQLGKLSLPLFPQLSSTTIISSPTVSDPIRLEI</sequence>
<dbReference type="EMBL" id="JAUTDP010000003">
    <property type="protein sequence ID" value="KAK3400668.1"/>
    <property type="molecule type" value="Genomic_DNA"/>
</dbReference>
<dbReference type="Proteomes" id="UP001281003">
    <property type="component" value="Unassembled WGS sequence"/>
</dbReference>